<organism evidence="1 2">
    <name type="scientific">Nephila pilipes</name>
    <name type="common">Giant wood spider</name>
    <name type="synonym">Nephila maculata</name>
    <dbReference type="NCBI Taxonomy" id="299642"/>
    <lineage>
        <taxon>Eukaryota</taxon>
        <taxon>Metazoa</taxon>
        <taxon>Ecdysozoa</taxon>
        <taxon>Arthropoda</taxon>
        <taxon>Chelicerata</taxon>
        <taxon>Arachnida</taxon>
        <taxon>Araneae</taxon>
        <taxon>Araneomorphae</taxon>
        <taxon>Entelegynae</taxon>
        <taxon>Araneoidea</taxon>
        <taxon>Nephilidae</taxon>
        <taxon>Nephila</taxon>
    </lineage>
</organism>
<accession>A0A8X6IGM5</accession>
<reference evidence="1" key="1">
    <citation type="submission" date="2020-08" db="EMBL/GenBank/DDBJ databases">
        <title>Multicomponent nature underlies the extraordinary mechanical properties of spider dragline silk.</title>
        <authorList>
            <person name="Kono N."/>
            <person name="Nakamura H."/>
            <person name="Mori M."/>
            <person name="Yoshida Y."/>
            <person name="Ohtoshi R."/>
            <person name="Malay A.D."/>
            <person name="Moran D.A.P."/>
            <person name="Tomita M."/>
            <person name="Numata K."/>
            <person name="Arakawa K."/>
        </authorList>
    </citation>
    <scope>NUCLEOTIDE SEQUENCE</scope>
</reference>
<comment type="caution">
    <text evidence="1">The sequence shown here is derived from an EMBL/GenBank/DDBJ whole genome shotgun (WGS) entry which is preliminary data.</text>
</comment>
<proteinExistence type="predicted"/>
<name>A0A8X6IGM5_NEPPI</name>
<evidence type="ECO:0000313" key="2">
    <source>
        <dbReference type="Proteomes" id="UP000887013"/>
    </source>
</evidence>
<evidence type="ECO:0000313" key="1">
    <source>
        <dbReference type="EMBL" id="GFS45008.1"/>
    </source>
</evidence>
<dbReference type="EMBL" id="BMAW01090462">
    <property type="protein sequence ID" value="GFS45008.1"/>
    <property type="molecule type" value="Genomic_DNA"/>
</dbReference>
<dbReference type="AlphaFoldDB" id="A0A8X6IGM5"/>
<dbReference type="Proteomes" id="UP000887013">
    <property type="component" value="Unassembled WGS sequence"/>
</dbReference>
<protein>
    <submittedName>
        <fullName evidence="1">Uncharacterized protein</fullName>
    </submittedName>
</protein>
<gene>
    <name evidence="1" type="ORF">NPIL_166921</name>
</gene>
<keyword evidence="2" id="KW-1185">Reference proteome</keyword>
<sequence>MITDEVQDEVAGLVVDRVKRIHGFCCYEFQFRTVILYWHNFSYCGILFIPYCWCASRVLEICTTMRMQILVVLECNLNGKLRMCTGGLPIHDMIRSCKWFK</sequence>